<dbReference type="PRINTS" id="PR00598">
    <property type="entry name" value="HTHMARR"/>
</dbReference>
<organism evidence="2 3">
    <name type="scientific">Enterovirga aerilata</name>
    <dbReference type="NCBI Taxonomy" id="2730920"/>
    <lineage>
        <taxon>Bacteria</taxon>
        <taxon>Pseudomonadati</taxon>
        <taxon>Pseudomonadota</taxon>
        <taxon>Alphaproteobacteria</taxon>
        <taxon>Hyphomicrobiales</taxon>
        <taxon>Methylobacteriaceae</taxon>
        <taxon>Enterovirga</taxon>
    </lineage>
</organism>
<dbReference type="SMART" id="SM00347">
    <property type="entry name" value="HTH_MARR"/>
    <property type="match status" value="1"/>
</dbReference>
<dbReference type="GO" id="GO:0003677">
    <property type="term" value="F:DNA binding"/>
    <property type="evidence" value="ECO:0007669"/>
    <property type="project" value="UniProtKB-KW"/>
</dbReference>
<evidence type="ECO:0000259" key="1">
    <source>
        <dbReference type="PROSITE" id="PS50995"/>
    </source>
</evidence>
<protein>
    <submittedName>
        <fullName evidence="2">Winged helix DNA-binding protein</fullName>
    </submittedName>
</protein>
<dbReference type="Gene3D" id="1.10.10.10">
    <property type="entry name" value="Winged helix-like DNA-binding domain superfamily/Winged helix DNA-binding domain"/>
    <property type="match status" value="1"/>
</dbReference>
<feature type="domain" description="HTH marR-type" evidence="1">
    <location>
        <begin position="1"/>
        <end position="115"/>
    </location>
</feature>
<proteinExistence type="predicted"/>
<comment type="caution">
    <text evidence="2">The sequence shown here is derived from an EMBL/GenBank/DDBJ whole genome shotgun (WGS) entry which is preliminary data.</text>
</comment>
<evidence type="ECO:0000313" key="3">
    <source>
        <dbReference type="Proteomes" id="UP000564885"/>
    </source>
</evidence>
<dbReference type="GO" id="GO:0003700">
    <property type="term" value="F:DNA-binding transcription factor activity"/>
    <property type="evidence" value="ECO:0007669"/>
    <property type="project" value="InterPro"/>
</dbReference>
<name>A0A849I7H2_9HYPH</name>
<dbReference type="InterPro" id="IPR036388">
    <property type="entry name" value="WH-like_DNA-bd_sf"/>
</dbReference>
<reference evidence="2 3" key="1">
    <citation type="submission" date="2020-04" db="EMBL/GenBank/DDBJ databases">
        <title>Enterovirga sp. isolate from soil.</title>
        <authorList>
            <person name="Chea S."/>
            <person name="Kim D.-U."/>
        </authorList>
    </citation>
    <scope>NUCLEOTIDE SEQUENCE [LARGE SCALE GENOMIC DNA]</scope>
    <source>
        <strain evidence="2 3">DB1703</strain>
    </source>
</reference>
<dbReference type="InterPro" id="IPR039422">
    <property type="entry name" value="MarR/SlyA-like"/>
</dbReference>
<dbReference type="SUPFAM" id="SSF46785">
    <property type="entry name" value="Winged helix' DNA-binding domain"/>
    <property type="match status" value="1"/>
</dbReference>
<gene>
    <name evidence="2" type="ORF">HJG44_06160</name>
</gene>
<dbReference type="PROSITE" id="PS50995">
    <property type="entry name" value="HTH_MARR_2"/>
    <property type="match status" value="1"/>
</dbReference>
<dbReference type="InterPro" id="IPR036390">
    <property type="entry name" value="WH_DNA-bd_sf"/>
</dbReference>
<dbReference type="PANTHER" id="PTHR33164:SF13">
    <property type="entry name" value="4-HYDROXYPHENYLACETATE CATABOLISM PROTEIN"/>
    <property type="match status" value="1"/>
</dbReference>
<dbReference type="Proteomes" id="UP000564885">
    <property type="component" value="Unassembled WGS sequence"/>
</dbReference>
<dbReference type="PANTHER" id="PTHR33164">
    <property type="entry name" value="TRANSCRIPTIONAL REGULATOR, MARR FAMILY"/>
    <property type="match status" value="1"/>
</dbReference>
<keyword evidence="2" id="KW-0238">DNA-binding</keyword>
<dbReference type="EMBL" id="JABEPP010000002">
    <property type="protein sequence ID" value="NNM71977.1"/>
    <property type="molecule type" value="Genomic_DNA"/>
</dbReference>
<dbReference type="AlphaFoldDB" id="A0A849I7H2"/>
<keyword evidence="3" id="KW-1185">Reference proteome</keyword>
<sequence>MDTLLRPLGLVLAHLSPLMLLHRDGPMLQRDLVRGLGVGQPGMVHAIARLEEGGFISRRPAEKDRRATIIELTDKGRETVEVASPFLVEANAHALSGFTAEESRTLTTLLQRLIANLESDG</sequence>
<dbReference type="InterPro" id="IPR000835">
    <property type="entry name" value="HTH_MarR-typ"/>
</dbReference>
<accession>A0A849I7H2</accession>
<dbReference type="Pfam" id="PF12802">
    <property type="entry name" value="MarR_2"/>
    <property type="match status" value="1"/>
</dbReference>
<evidence type="ECO:0000313" key="2">
    <source>
        <dbReference type="EMBL" id="NNM71977.1"/>
    </source>
</evidence>
<dbReference type="GO" id="GO:0006950">
    <property type="term" value="P:response to stress"/>
    <property type="evidence" value="ECO:0007669"/>
    <property type="project" value="TreeGrafter"/>
</dbReference>